<sequence length="1360" mass="145412">MLPMAPHHAPDWSALPAELLLEVAKLLLPSHLGSFALVSRAWRNSILPVVTILHLPFVSDITLPSGPVGAQQVEVVERYLDLLKQQQQCQSQQQGQITEKCYQHSGASTRLRRQQYTIANSVANATQSRNTSVFEPSNCPGCATAAAGNGGNDPTGDGAGAARGLNPAGQMLTGTGAGTGTGPALRAGFSPPLLQRLLQRFPYVRTVGLHRSQLQHPRLEVAALRGLSACQPPVMKLHVYDTLAWDFPQQLTNLGGLTQLVTLKLWNLGAPGLDPSAQWAFSRGLMALSSLTRLQELTLRWLFGRQEVVWTCPHTPRLVRALTDSGAQLRALDLNAFLLDRAAAASLARVTSLRSLSLYFDSEGAGWEEVLSLMSLPELTRLILSYEGDAMTGPWVGDGPPADDDNPPPASSHPPWQEHHQQGNNDAGGSHGVPGHPHPNPQHEHHAPPNSTAPGQQQQSHRQVQHGCPRSGAGSFPARPRLPSWVKQPFSLQYLSLTTSPALHRMLGRLDALLPNVTYLSLSSVGEFGACQRELEVGLMAMAQAGSRLARIKLFCLELRPELMSCLTALPELQELMLFNVWVAVDGAAGAQAAAAEAAQEAGGLAAGAAAAEAAAAWLPGQAFMDEMFQQVMPIEAEDQPPQPPQEGQGQGQQVANVQAEQAIGPEADPRVGAGLGDVGGGLEQDADTDEQELRMAPNGTQQQSQQQPDDQQRLEQQHAGDSAPGLGSVDGMETQIAADAGRHGGGAGSSEAQGMAEQQLSEQAQQNLDLDRTLEAAAPVAATAVPNLPALIEQQQDLAEHQNLMNHHALHLLQHEMQPGPGNLQQEGDLADQVHAADVNQQQHLIGEAGGVPHPAGQGEPQGDADGIPAPGAGIEAGGAAVADPGHDEAAGGGVAPMPESVLLWNALHATNVAQSHLEALASLGGRLQQLLIEFGPEGSTCFITQGLVRTLEPLAPALQSLHLMSWNMEGLMLPSLEPLCFTAFTQLKSLTVANRISPDPQVNFATPLPETSGHLIYLGELPRTLKSLCANRVNICAGTPFEFPAAAAATGSVGSTPMMTGGRGDHSEGTRSVATQTEGWMVSPLTRGPSPEDSAASGTPSDTNNPDPPGDPEMVVQYHEDADSKCRTGSDGDIGYMRSGSARSNGFVGDRSMLRGRVRDGAIAPSLLHMWLADCNFGGARPEEMAGALPALQTLVVRHVSKQDDLPLQLIKALHRLKDLTTLGLGGFNHRLMPHLWGLTQLRHLMLDPRRFEDVELDPDLMLDVMAPESDRSLALHESLMAMVAEGGMTRLRSLWLPDWAAPPHQLVQWQMQIAQMAPLVALRMVDHHYFWRLPAPVGCPEVQDRLQWWGFDAWNVL</sequence>
<evidence type="ECO:0000256" key="1">
    <source>
        <dbReference type="ARBA" id="ARBA00004430"/>
    </source>
</evidence>
<dbReference type="GO" id="GO:0005930">
    <property type="term" value="C:axoneme"/>
    <property type="evidence" value="ECO:0007669"/>
    <property type="project" value="UniProtKB-SubCell"/>
</dbReference>
<feature type="region of interest" description="Disordered" evidence="2">
    <location>
        <begin position="697"/>
        <end position="765"/>
    </location>
</feature>
<gene>
    <name evidence="4" type="ORF">Vretifemale_8733</name>
    <name evidence="5" type="ORF">Vretimale_16541</name>
</gene>
<feature type="compositionally biased region" description="Polar residues" evidence="2">
    <location>
        <begin position="1098"/>
        <end position="1107"/>
    </location>
</feature>
<dbReference type="EMBL" id="BNCP01000015">
    <property type="protein sequence ID" value="GIL79361.1"/>
    <property type="molecule type" value="Genomic_DNA"/>
</dbReference>
<accession>A0A8J4GRB8</accession>
<keyword evidence="7" id="KW-1185">Reference proteome</keyword>
<feature type="region of interest" description="Disordered" evidence="2">
    <location>
        <begin position="849"/>
        <end position="895"/>
    </location>
</feature>
<feature type="compositionally biased region" description="Gly residues" evidence="2">
    <location>
        <begin position="674"/>
        <end position="683"/>
    </location>
</feature>
<dbReference type="InterPro" id="IPR001810">
    <property type="entry name" value="F-box_dom"/>
</dbReference>
<reference evidence="5" key="1">
    <citation type="journal article" date="2021" name="Proc. Natl. Acad. Sci. U.S.A.">
        <title>Three genomes in the algal genus Volvox reveal the fate of a haploid sex-determining region after a transition to homothallism.</title>
        <authorList>
            <person name="Yamamoto K."/>
            <person name="Hamaji T."/>
            <person name="Kawai-Toyooka H."/>
            <person name="Matsuzaki R."/>
            <person name="Takahashi F."/>
            <person name="Nishimura Y."/>
            <person name="Kawachi M."/>
            <person name="Noguchi H."/>
            <person name="Minakuchi Y."/>
            <person name="Umen J.G."/>
            <person name="Toyoda A."/>
            <person name="Nozaki H."/>
        </authorList>
    </citation>
    <scope>NUCLEOTIDE SEQUENCE</scope>
    <source>
        <strain evidence="5">NIES-3785</strain>
        <strain evidence="4">NIES-3786</strain>
    </source>
</reference>
<feature type="region of interest" description="Disordered" evidence="2">
    <location>
        <begin position="393"/>
        <end position="480"/>
    </location>
</feature>
<feature type="domain" description="F-box" evidence="3">
    <location>
        <begin position="12"/>
        <end position="46"/>
    </location>
</feature>
<feature type="region of interest" description="Disordered" evidence="2">
    <location>
        <begin position="153"/>
        <end position="179"/>
    </location>
</feature>
<dbReference type="Pfam" id="PF00646">
    <property type="entry name" value="F-box"/>
    <property type="match status" value="1"/>
</dbReference>
<evidence type="ECO:0000313" key="4">
    <source>
        <dbReference type="EMBL" id="GIL79361.1"/>
    </source>
</evidence>
<dbReference type="OrthoDB" id="540973at2759"/>
<dbReference type="SUPFAM" id="SSF81383">
    <property type="entry name" value="F-box domain"/>
    <property type="match status" value="1"/>
</dbReference>
<evidence type="ECO:0000259" key="3">
    <source>
        <dbReference type="Pfam" id="PF00646"/>
    </source>
</evidence>
<evidence type="ECO:0000256" key="2">
    <source>
        <dbReference type="SAM" id="MobiDB-lite"/>
    </source>
</evidence>
<comment type="caution">
    <text evidence="5">The sequence shown here is derived from an EMBL/GenBank/DDBJ whole genome shotgun (WGS) entry which is preliminary data.</text>
</comment>
<organism evidence="5 6">
    <name type="scientific">Volvox reticuliferus</name>
    <dbReference type="NCBI Taxonomy" id="1737510"/>
    <lineage>
        <taxon>Eukaryota</taxon>
        <taxon>Viridiplantae</taxon>
        <taxon>Chlorophyta</taxon>
        <taxon>core chlorophytes</taxon>
        <taxon>Chlorophyceae</taxon>
        <taxon>CS clade</taxon>
        <taxon>Chlamydomonadales</taxon>
        <taxon>Volvocaceae</taxon>
        <taxon>Volvox</taxon>
    </lineage>
</organism>
<feature type="compositionally biased region" description="Low complexity" evidence="2">
    <location>
        <begin position="162"/>
        <end position="174"/>
    </location>
</feature>
<feature type="region of interest" description="Disordered" evidence="2">
    <location>
        <begin position="638"/>
        <end position="657"/>
    </location>
</feature>
<name>A0A8J4GRB8_9CHLO</name>
<evidence type="ECO:0000313" key="6">
    <source>
        <dbReference type="Proteomes" id="UP000722791"/>
    </source>
</evidence>
<feature type="region of interest" description="Disordered" evidence="2">
    <location>
        <begin position="1056"/>
        <end position="1117"/>
    </location>
</feature>
<evidence type="ECO:0000313" key="7">
    <source>
        <dbReference type="Proteomes" id="UP000747110"/>
    </source>
</evidence>
<comment type="subcellular location">
    <subcellularLocation>
        <location evidence="1">Cytoplasm</location>
        <location evidence="1">Cytoskeleton</location>
        <location evidence="1">Cilium axoneme</location>
    </subcellularLocation>
</comment>
<evidence type="ECO:0000313" key="5">
    <source>
        <dbReference type="EMBL" id="GIM13394.1"/>
    </source>
</evidence>
<dbReference type="Gene3D" id="3.80.10.10">
    <property type="entry name" value="Ribonuclease Inhibitor"/>
    <property type="match status" value="1"/>
</dbReference>
<dbReference type="InterPro" id="IPR032675">
    <property type="entry name" value="LRR_dom_sf"/>
</dbReference>
<dbReference type="Proteomes" id="UP000722791">
    <property type="component" value="Unassembled WGS sequence"/>
</dbReference>
<feature type="region of interest" description="Disordered" evidence="2">
    <location>
        <begin position="666"/>
        <end position="685"/>
    </location>
</feature>
<protein>
    <recommendedName>
        <fullName evidence="3">F-box domain-containing protein</fullName>
    </recommendedName>
</protein>
<proteinExistence type="predicted"/>
<dbReference type="SUPFAM" id="SSF52047">
    <property type="entry name" value="RNI-like"/>
    <property type="match status" value="2"/>
</dbReference>
<feature type="compositionally biased region" description="Low complexity" evidence="2">
    <location>
        <begin position="865"/>
        <end position="882"/>
    </location>
</feature>
<feature type="compositionally biased region" description="Low complexity" evidence="2">
    <location>
        <begin position="646"/>
        <end position="657"/>
    </location>
</feature>
<dbReference type="Proteomes" id="UP000747110">
    <property type="component" value="Unassembled WGS sequence"/>
</dbReference>
<dbReference type="EMBL" id="BNCQ01000048">
    <property type="protein sequence ID" value="GIM13394.1"/>
    <property type="molecule type" value="Genomic_DNA"/>
</dbReference>
<dbReference type="InterPro" id="IPR036047">
    <property type="entry name" value="F-box-like_dom_sf"/>
</dbReference>